<keyword evidence="2" id="KW-1133">Transmembrane helix</keyword>
<feature type="region of interest" description="Disordered" evidence="1">
    <location>
        <begin position="30"/>
        <end position="83"/>
    </location>
</feature>
<gene>
    <name evidence="3" type="ORF">TGP89_209590</name>
</gene>
<dbReference type="VEuPathDB" id="ToxoDB:TGP89_209590"/>
<reference evidence="3 4" key="1">
    <citation type="submission" date="2014-03" db="EMBL/GenBank/DDBJ databases">
        <authorList>
            <person name="Sibley D."/>
            <person name="Venepally P."/>
            <person name="Karamycheva S."/>
            <person name="Hadjithomas M."/>
            <person name="Khan A."/>
            <person name="Brunk B."/>
            <person name="Roos D."/>
            <person name="Caler E."/>
            <person name="Lorenzi H."/>
        </authorList>
    </citation>
    <scope>NUCLEOTIDE SEQUENCE [LARGE SCALE GENOMIC DNA]</scope>
    <source>
        <strain evidence="4">p89</strain>
    </source>
</reference>
<feature type="transmembrane region" description="Helical" evidence="2">
    <location>
        <begin position="151"/>
        <end position="169"/>
    </location>
</feature>
<dbReference type="OrthoDB" id="331170at2759"/>
<dbReference type="EMBL" id="AEYI02002200">
    <property type="protein sequence ID" value="KFG29228.1"/>
    <property type="molecule type" value="Genomic_DNA"/>
</dbReference>
<organism evidence="3 4">
    <name type="scientific">Toxoplasma gondii p89</name>
    <dbReference type="NCBI Taxonomy" id="943119"/>
    <lineage>
        <taxon>Eukaryota</taxon>
        <taxon>Sar</taxon>
        <taxon>Alveolata</taxon>
        <taxon>Apicomplexa</taxon>
        <taxon>Conoidasida</taxon>
        <taxon>Coccidia</taxon>
        <taxon>Eucoccidiorida</taxon>
        <taxon>Eimeriorina</taxon>
        <taxon>Sarcocystidae</taxon>
        <taxon>Toxoplasma</taxon>
    </lineage>
</organism>
<comment type="caution">
    <text evidence="3">The sequence shown here is derived from an EMBL/GenBank/DDBJ whole genome shotgun (WGS) entry which is preliminary data.</text>
</comment>
<feature type="transmembrane region" description="Helical" evidence="2">
    <location>
        <begin position="90"/>
        <end position="114"/>
    </location>
</feature>
<evidence type="ECO:0000256" key="1">
    <source>
        <dbReference type="SAM" id="MobiDB-lite"/>
    </source>
</evidence>
<proteinExistence type="predicted"/>
<evidence type="ECO:0000313" key="3">
    <source>
        <dbReference type="EMBL" id="KFG29228.1"/>
    </source>
</evidence>
<keyword evidence="2 3" id="KW-0812">Transmembrane</keyword>
<evidence type="ECO:0000256" key="2">
    <source>
        <dbReference type="SAM" id="Phobius"/>
    </source>
</evidence>
<feature type="transmembrane region" description="Helical" evidence="2">
    <location>
        <begin position="190"/>
        <end position="221"/>
    </location>
</feature>
<protein>
    <submittedName>
        <fullName evidence="3">Putative transmembrane protein</fullName>
    </submittedName>
</protein>
<name>A0A086JAR0_TOXGO</name>
<accession>A0A086JAR0</accession>
<dbReference type="Proteomes" id="UP000028828">
    <property type="component" value="Unassembled WGS sequence"/>
</dbReference>
<evidence type="ECO:0000313" key="4">
    <source>
        <dbReference type="Proteomes" id="UP000028828"/>
    </source>
</evidence>
<sequence>MMCSSTPRQLYGLASFFPYDHEECLPTESPGAPTVYMPSPISGNVLPPRSLPESRDATIEKPSPQAFLPLSTDPKTPPPKSAAERRVQRLSHLVCICGLAAGSLTIATGVVRILKASPSLQWPTENLLDDLNDELWRRKLFLLNPGDICDLWAPIIFGIVSFLTHFRLFDMKAITCNFSHYSSWNLAQALYANYGYCGVLGLAAGVLSTCTSFLSLVSAILHVDGQASLGLEIGLRSGARPPRIPNSQRSLTAIQVEP</sequence>
<dbReference type="AlphaFoldDB" id="A0A086JAR0"/>
<keyword evidence="2" id="KW-0472">Membrane</keyword>